<organism evidence="10">
    <name type="scientific">Arion vulgaris</name>
    <dbReference type="NCBI Taxonomy" id="1028688"/>
    <lineage>
        <taxon>Eukaryota</taxon>
        <taxon>Metazoa</taxon>
        <taxon>Spiralia</taxon>
        <taxon>Lophotrochozoa</taxon>
        <taxon>Mollusca</taxon>
        <taxon>Gastropoda</taxon>
        <taxon>Heterobranchia</taxon>
        <taxon>Euthyneura</taxon>
        <taxon>Panpulmonata</taxon>
        <taxon>Eupulmonata</taxon>
        <taxon>Stylommatophora</taxon>
        <taxon>Helicina</taxon>
        <taxon>Arionoidea</taxon>
        <taxon>Arionidae</taxon>
        <taxon>Arion</taxon>
    </lineage>
</organism>
<proteinExistence type="inferred from homology"/>
<evidence type="ECO:0000256" key="6">
    <source>
        <dbReference type="SAM" id="MobiDB-lite"/>
    </source>
</evidence>
<feature type="domain" description="Tyrosine specific protein phosphatases" evidence="9">
    <location>
        <begin position="494"/>
        <end position="563"/>
    </location>
</feature>
<feature type="compositionally biased region" description="Basic and acidic residues" evidence="6">
    <location>
        <begin position="260"/>
        <end position="277"/>
    </location>
</feature>
<dbReference type="SUPFAM" id="SSF52799">
    <property type="entry name" value="(Phosphotyrosine protein) phosphatases II"/>
    <property type="match status" value="2"/>
</dbReference>
<dbReference type="InterPro" id="IPR000387">
    <property type="entry name" value="Tyr_Pase_dom"/>
</dbReference>
<evidence type="ECO:0000256" key="3">
    <source>
        <dbReference type="ARBA" id="ARBA00022801"/>
    </source>
</evidence>
<keyword evidence="7" id="KW-1133">Transmembrane helix</keyword>
<sequence length="689" mass="77013">DCKFNCSQFCIAGNIGTAACDNKSGACLKGCQDGYMPSLCDKICSPGTFGKDCQFTCSQFCKTDASGTPVCDHVNGTCLNGCQDGYLTSMCNLNCPIGKFGQNCNFSCSPFCVANKQNIAECNHATGKCECQYGYETAWCNKSCDAGKYGQQCGSTCSKNCLVVNSTYCSHINGTCLQGCQTGYTDHFCDKFISENGGNDSDVPVGIIVGVILGLVAAAVIVVVIATIIWRRRKTKSSQNNNNSFNSMNNGSTAALNEPEMPKREKSQKVSNSRDKENIEAANDVAAAGIYYNDVPEVSPTVIQLKDLGMFLSSHSIPFYQEQFNVIPSNNEATTEVAERPENKIKNRYKNIWAYDHSRVNLMSSDNHKQDDYINASHIQGYNGQESFIASQGPMKRTTGDFVRMIWEQNTEEIVMLTNLIEQGKLKCERYWPEDGEMKVGEITVQLTTTQVFADYTIRKLKLRKDGHPDHLVTHFHFTAWPDKDVPQTPWSLVDFEQRVASYPTSKPIVVHCSAGVGRTGTFIALRNIIKQAEDKGYLDIFSTVQKLRYDRINMVQTSTQYGFLHRAAQVAILCMGTTVTSNDRQQRISYLDKTSQTGLTNMEQEFKMICNLKNDDEDDKEKNEYVNDASNVYQNSQNMNRQKNRLSNIIPKLLYAPVLQCETDYLGDYINAVFVQSFRKQNQQFLTA</sequence>
<dbReference type="SMART" id="SM00194">
    <property type="entry name" value="PTPc"/>
    <property type="match status" value="1"/>
</dbReference>
<comment type="similarity">
    <text evidence="1">Belongs to the protein-tyrosine phosphatase family.</text>
</comment>
<dbReference type="PROSITE" id="PS00383">
    <property type="entry name" value="TYR_PHOSPHATASE_1"/>
    <property type="match status" value="1"/>
</dbReference>
<feature type="domain" description="Tyrosine-protein phosphatase" evidence="8">
    <location>
        <begin position="320"/>
        <end position="572"/>
    </location>
</feature>
<dbReference type="GO" id="GO:0004725">
    <property type="term" value="F:protein tyrosine phosphatase activity"/>
    <property type="evidence" value="ECO:0007669"/>
    <property type="project" value="UniProtKB-EC"/>
</dbReference>
<evidence type="ECO:0000259" key="8">
    <source>
        <dbReference type="PROSITE" id="PS50055"/>
    </source>
</evidence>
<evidence type="ECO:0000256" key="4">
    <source>
        <dbReference type="ARBA" id="ARBA00022912"/>
    </source>
</evidence>
<keyword evidence="7" id="KW-0812">Transmembrane</keyword>
<dbReference type="AlphaFoldDB" id="A0A0B7BN23"/>
<dbReference type="PROSITE" id="PS50055">
    <property type="entry name" value="TYR_PHOSPHATASE_PTP"/>
    <property type="match status" value="1"/>
</dbReference>
<protein>
    <recommendedName>
        <fullName evidence="2">protein-tyrosine-phosphatase</fullName>
        <ecNumber evidence="2">3.1.3.48</ecNumber>
    </recommendedName>
</protein>
<evidence type="ECO:0000259" key="9">
    <source>
        <dbReference type="PROSITE" id="PS50056"/>
    </source>
</evidence>
<evidence type="ECO:0000256" key="5">
    <source>
        <dbReference type="ARBA" id="ARBA00051722"/>
    </source>
</evidence>
<dbReference type="InterPro" id="IPR000242">
    <property type="entry name" value="PTP_cat"/>
</dbReference>
<dbReference type="InterPro" id="IPR003595">
    <property type="entry name" value="Tyr_Pase_cat"/>
</dbReference>
<evidence type="ECO:0000313" key="10">
    <source>
        <dbReference type="EMBL" id="CEK93751.1"/>
    </source>
</evidence>
<reference evidence="10" key="1">
    <citation type="submission" date="2014-12" db="EMBL/GenBank/DDBJ databases">
        <title>Insight into the proteome of Arion vulgaris.</title>
        <authorList>
            <person name="Aradska J."/>
            <person name="Bulat T."/>
            <person name="Smidak R."/>
            <person name="Sarate P."/>
            <person name="Gangsoo J."/>
            <person name="Sialana F."/>
            <person name="Bilban M."/>
            <person name="Lubec G."/>
        </authorList>
    </citation>
    <scope>NUCLEOTIDE SEQUENCE</scope>
    <source>
        <tissue evidence="10">Skin</tissue>
    </source>
</reference>
<keyword evidence="4" id="KW-0904">Protein phosphatase</keyword>
<name>A0A0B7BN23_9EUPU</name>
<dbReference type="PANTHER" id="PTHR19134:SF562">
    <property type="entry name" value="PROTEIN-TYROSINE-PHOSPHATASE"/>
    <property type="match status" value="1"/>
</dbReference>
<feature type="region of interest" description="Disordered" evidence="6">
    <location>
        <begin position="237"/>
        <end position="277"/>
    </location>
</feature>
<feature type="compositionally biased region" description="Low complexity" evidence="6">
    <location>
        <begin position="237"/>
        <end position="252"/>
    </location>
</feature>
<dbReference type="FunFam" id="3.90.190.10:FF:000102">
    <property type="entry name" value="Receptor-type tyrosine-protein phosphatase"/>
    <property type="match status" value="1"/>
</dbReference>
<dbReference type="InterPro" id="IPR050348">
    <property type="entry name" value="Protein-Tyr_Phosphatase"/>
</dbReference>
<dbReference type="PROSITE" id="PS50056">
    <property type="entry name" value="TYR_PHOSPHATASE_2"/>
    <property type="match status" value="1"/>
</dbReference>
<evidence type="ECO:0000256" key="7">
    <source>
        <dbReference type="SAM" id="Phobius"/>
    </source>
</evidence>
<dbReference type="Pfam" id="PF00102">
    <property type="entry name" value="Y_phosphatase"/>
    <property type="match status" value="1"/>
</dbReference>
<keyword evidence="3" id="KW-0378">Hydrolase</keyword>
<dbReference type="Gene3D" id="2.170.300.10">
    <property type="entry name" value="Tie2 ligand-binding domain superfamily"/>
    <property type="match status" value="1"/>
</dbReference>
<gene>
    <name evidence="10" type="primary">ORF197052</name>
</gene>
<dbReference type="Gene3D" id="3.90.190.10">
    <property type="entry name" value="Protein tyrosine phosphatase superfamily"/>
    <property type="match status" value="2"/>
</dbReference>
<dbReference type="PRINTS" id="PR00700">
    <property type="entry name" value="PRTYPHPHTASE"/>
</dbReference>
<comment type="catalytic activity">
    <reaction evidence="5">
        <text>O-phospho-L-tyrosyl-[protein] + H2O = L-tyrosyl-[protein] + phosphate</text>
        <dbReference type="Rhea" id="RHEA:10684"/>
        <dbReference type="Rhea" id="RHEA-COMP:10136"/>
        <dbReference type="Rhea" id="RHEA-COMP:20101"/>
        <dbReference type="ChEBI" id="CHEBI:15377"/>
        <dbReference type="ChEBI" id="CHEBI:43474"/>
        <dbReference type="ChEBI" id="CHEBI:46858"/>
        <dbReference type="ChEBI" id="CHEBI:61978"/>
        <dbReference type="EC" id="3.1.3.48"/>
    </reaction>
</comment>
<feature type="non-terminal residue" evidence="10">
    <location>
        <position position="1"/>
    </location>
</feature>
<keyword evidence="7" id="KW-0472">Membrane</keyword>
<dbReference type="SMART" id="SM00404">
    <property type="entry name" value="PTPc_motif"/>
    <property type="match status" value="1"/>
</dbReference>
<dbReference type="InterPro" id="IPR029021">
    <property type="entry name" value="Prot-tyrosine_phosphatase-like"/>
</dbReference>
<dbReference type="PANTHER" id="PTHR19134">
    <property type="entry name" value="RECEPTOR-TYPE TYROSINE-PROTEIN PHOSPHATASE"/>
    <property type="match status" value="1"/>
</dbReference>
<feature type="transmembrane region" description="Helical" evidence="7">
    <location>
        <begin position="205"/>
        <end position="230"/>
    </location>
</feature>
<accession>A0A0B7BN23</accession>
<evidence type="ECO:0000256" key="2">
    <source>
        <dbReference type="ARBA" id="ARBA00013064"/>
    </source>
</evidence>
<evidence type="ECO:0000256" key="1">
    <source>
        <dbReference type="ARBA" id="ARBA00009580"/>
    </source>
</evidence>
<dbReference type="InterPro" id="IPR016130">
    <property type="entry name" value="Tyr_Pase_AS"/>
</dbReference>
<dbReference type="EC" id="3.1.3.48" evidence="2"/>
<feature type="non-terminal residue" evidence="10">
    <location>
        <position position="689"/>
    </location>
</feature>
<dbReference type="EMBL" id="HACG01046886">
    <property type="protein sequence ID" value="CEK93751.1"/>
    <property type="molecule type" value="Transcribed_RNA"/>
</dbReference>